<reference evidence="2 3" key="1">
    <citation type="journal article" date="2019" name="Int. J. Syst. Evol. Microbiol.">
        <title>The Global Catalogue of Microorganisms (GCM) 10K type strain sequencing project: providing services to taxonomists for standard genome sequencing and annotation.</title>
        <authorList>
            <consortium name="The Broad Institute Genomics Platform"/>
            <consortium name="The Broad Institute Genome Sequencing Center for Infectious Disease"/>
            <person name="Wu L."/>
            <person name="Ma J."/>
        </authorList>
    </citation>
    <scope>NUCLEOTIDE SEQUENCE [LARGE SCALE GENOMIC DNA]</scope>
    <source>
        <strain evidence="2 3">JCM 19585</strain>
    </source>
</reference>
<organism evidence="2 3">
    <name type="scientific">Halarchaeum grantii</name>
    <dbReference type="NCBI Taxonomy" id="1193105"/>
    <lineage>
        <taxon>Archaea</taxon>
        <taxon>Methanobacteriati</taxon>
        <taxon>Methanobacteriota</taxon>
        <taxon>Stenosarchaea group</taxon>
        <taxon>Halobacteria</taxon>
        <taxon>Halobacteriales</taxon>
        <taxon>Halobacteriaceae</taxon>
    </lineage>
</organism>
<name>A0A830F195_9EURY</name>
<feature type="transmembrane region" description="Helical" evidence="1">
    <location>
        <begin position="6"/>
        <end position="25"/>
    </location>
</feature>
<keyword evidence="1" id="KW-1133">Transmembrane helix</keyword>
<dbReference type="OrthoDB" id="331077at2157"/>
<proteinExistence type="predicted"/>
<evidence type="ECO:0000313" key="2">
    <source>
        <dbReference type="EMBL" id="GGL45203.1"/>
    </source>
</evidence>
<keyword evidence="1" id="KW-0472">Membrane</keyword>
<dbReference type="AlphaFoldDB" id="A0A830F195"/>
<evidence type="ECO:0000256" key="1">
    <source>
        <dbReference type="SAM" id="Phobius"/>
    </source>
</evidence>
<protein>
    <submittedName>
        <fullName evidence="2">Uncharacterized protein</fullName>
    </submittedName>
</protein>
<gene>
    <name evidence="2" type="ORF">GCM10009037_30780</name>
</gene>
<feature type="transmembrane region" description="Helical" evidence="1">
    <location>
        <begin position="57"/>
        <end position="77"/>
    </location>
</feature>
<evidence type="ECO:0000313" key="3">
    <source>
        <dbReference type="Proteomes" id="UP000628840"/>
    </source>
</evidence>
<sequence>MTTQDLRWNIASLGLIVAGVVGAVLTSLQLGAYLASGLLLLVAIAGVLLLLQKQKAYSVVLLVSGILALIFAAVGYLNQGFTTLTILYVLLAIVGLIRGGQALSQVE</sequence>
<keyword evidence="1" id="KW-0812">Transmembrane</keyword>
<feature type="transmembrane region" description="Helical" evidence="1">
    <location>
        <begin position="32"/>
        <end position="51"/>
    </location>
</feature>
<feature type="transmembrane region" description="Helical" evidence="1">
    <location>
        <begin position="84"/>
        <end position="103"/>
    </location>
</feature>
<accession>A0A830F195</accession>
<dbReference type="RefSeq" id="WP_188884548.1">
    <property type="nucleotide sequence ID" value="NZ_BMPF01000009.1"/>
</dbReference>
<dbReference type="Proteomes" id="UP000628840">
    <property type="component" value="Unassembled WGS sequence"/>
</dbReference>
<keyword evidence="3" id="KW-1185">Reference proteome</keyword>
<comment type="caution">
    <text evidence="2">The sequence shown here is derived from an EMBL/GenBank/DDBJ whole genome shotgun (WGS) entry which is preliminary data.</text>
</comment>
<dbReference type="EMBL" id="BMPF01000009">
    <property type="protein sequence ID" value="GGL45203.1"/>
    <property type="molecule type" value="Genomic_DNA"/>
</dbReference>